<feature type="non-terminal residue" evidence="1">
    <location>
        <position position="212"/>
    </location>
</feature>
<organism evidence="1">
    <name type="scientific">mine drainage metagenome</name>
    <dbReference type="NCBI Taxonomy" id="410659"/>
    <lineage>
        <taxon>unclassified sequences</taxon>
        <taxon>metagenomes</taxon>
        <taxon>ecological metagenomes</taxon>
    </lineage>
</organism>
<name>T1B407_9ZZZZ</name>
<dbReference type="AlphaFoldDB" id="T1B407"/>
<proteinExistence type="predicted"/>
<feature type="non-terminal residue" evidence="1">
    <location>
        <position position="1"/>
    </location>
</feature>
<protein>
    <submittedName>
        <fullName evidence="1">Uncharacterized protein</fullName>
    </submittedName>
</protein>
<dbReference type="EMBL" id="AUZY01008051">
    <property type="protein sequence ID" value="EQD47544.1"/>
    <property type="molecule type" value="Genomic_DNA"/>
</dbReference>
<comment type="caution">
    <text evidence="1">The sequence shown here is derived from an EMBL/GenBank/DDBJ whole genome shotgun (WGS) entry which is preliminary data.</text>
</comment>
<accession>T1B407</accession>
<evidence type="ECO:0000313" key="1">
    <source>
        <dbReference type="EMBL" id="EQD47544.1"/>
    </source>
</evidence>
<gene>
    <name evidence="1" type="ORF">B1B_12296</name>
</gene>
<reference evidence="1" key="1">
    <citation type="submission" date="2013-08" db="EMBL/GenBank/DDBJ databases">
        <authorList>
            <person name="Mendez C."/>
            <person name="Richter M."/>
            <person name="Ferrer M."/>
            <person name="Sanchez J."/>
        </authorList>
    </citation>
    <scope>NUCLEOTIDE SEQUENCE</scope>
</reference>
<sequence>SKRAVVALAEDVRIRTRRSGSQNTFQVEFDKSWIDDSDDWELVYYRVDPIPEGTTEVDLSRLRLALSKESVESLARHLGETYAVFLKRPDFTIKLGTEVVAAAEFADWSYLPEYPPRDYTGELTTADGDKVHVRLRAGLMRHSSQVGDYGVYLYCNDRFIVGALKDSSVGFVSGLLGQMHPSLSLLRAELWLSGPARAMPWNSTKSGLHQDH</sequence>
<reference evidence="1" key="2">
    <citation type="journal article" date="2014" name="ISME J.">
        <title>Microbial stratification in low pH oxic and suboxic macroscopic growths along an acid mine drainage.</title>
        <authorList>
            <person name="Mendez-Garcia C."/>
            <person name="Mesa V."/>
            <person name="Sprenger R.R."/>
            <person name="Richter M."/>
            <person name="Diez M.S."/>
            <person name="Solano J."/>
            <person name="Bargiela R."/>
            <person name="Golyshina O.V."/>
            <person name="Manteca A."/>
            <person name="Ramos J.L."/>
            <person name="Gallego J.R."/>
            <person name="Llorente I."/>
            <person name="Martins Dos Santos V.A."/>
            <person name="Jensen O.N."/>
            <person name="Pelaez A.I."/>
            <person name="Sanchez J."/>
            <person name="Ferrer M."/>
        </authorList>
    </citation>
    <scope>NUCLEOTIDE SEQUENCE</scope>
</reference>